<proteinExistence type="predicted"/>
<evidence type="ECO:0008006" key="3">
    <source>
        <dbReference type="Google" id="ProtNLM"/>
    </source>
</evidence>
<dbReference type="STRING" id="266892.SAMN04488054_10891"/>
<gene>
    <name evidence="1" type="ORF">SAMN04488054_10891</name>
</gene>
<dbReference type="Proteomes" id="UP000199668">
    <property type="component" value="Unassembled WGS sequence"/>
</dbReference>
<accession>A0A1I4LQ60</accession>
<reference evidence="1 2" key="1">
    <citation type="submission" date="2016-10" db="EMBL/GenBank/DDBJ databases">
        <authorList>
            <person name="de Groot N.N."/>
        </authorList>
    </citation>
    <scope>NUCLEOTIDE SEQUENCE [LARGE SCALE GENOMIC DNA]</scope>
    <source>
        <strain evidence="1 2">CGMCC 1.6134</strain>
    </source>
</reference>
<dbReference type="RefSeq" id="WP_090926647.1">
    <property type="nucleotide sequence ID" value="NZ_FOTY01000008.1"/>
</dbReference>
<evidence type="ECO:0000313" key="1">
    <source>
        <dbReference type="EMBL" id="SFL92953.1"/>
    </source>
</evidence>
<dbReference type="AlphaFoldDB" id="A0A1I4LQ60"/>
<sequence length="99" mass="11676">MEIKWAKQAFRGFNDIHSSHFTPGETKEYKKYIVKRIKEKIGLLGTSIPADHLMWEGSYKVIVDKYVMYYSFSADKKTCYTEHLFLFTLSPKPDDRSPF</sequence>
<dbReference type="EMBL" id="FOTY01000008">
    <property type="protein sequence ID" value="SFL92953.1"/>
    <property type="molecule type" value="Genomic_DNA"/>
</dbReference>
<organism evidence="1 2">
    <name type="scientific">Salibacterium qingdaonense</name>
    <dbReference type="NCBI Taxonomy" id="266892"/>
    <lineage>
        <taxon>Bacteria</taxon>
        <taxon>Bacillati</taxon>
        <taxon>Bacillota</taxon>
        <taxon>Bacilli</taxon>
        <taxon>Bacillales</taxon>
        <taxon>Bacillaceae</taxon>
    </lineage>
</organism>
<keyword evidence="2" id="KW-1185">Reference proteome</keyword>
<protein>
    <recommendedName>
        <fullName evidence="3">ParE toxin of type II toxin-antitoxin system, parDE</fullName>
    </recommendedName>
</protein>
<evidence type="ECO:0000313" key="2">
    <source>
        <dbReference type="Proteomes" id="UP000199668"/>
    </source>
</evidence>
<name>A0A1I4LQ60_9BACI</name>
<dbReference type="OrthoDB" id="2620644at2"/>